<dbReference type="InterPro" id="IPR023753">
    <property type="entry name" value="FAD/NAD-binding_dom"/>
</dbReference>
<reference evidence="9 10" key="1">
    <citation type="submission" date="2016-10" db="EMBL/GenBank/DDBJ databases">
        <authorList>
            <person name="de Groot N.N."/>
        </authorList>
    </citation>
    <scope>NUCLEOTIDE SEQUENCE [LARGE SCALE GENOMIC DNA]</scope>
    <source>
        <strain evidence="10">P4B,CCM 7963,CECT 7998,DSM 25260,IBRC-M 10614,KCTC 13821</strain>
    </source>
</reference>
<dbReference type="SUPFAM" id="SSF51905">
    <property type="entry name" value="FAD/NAD(P)-binding domain"/>
    <property type="match status" value="2"/>
</dbReference>
<feature type="domain" description="FAD/NAD(P)-binding" evidence="8">
    <location>
        <begin position="2"/>
        <end position="305"/>
    </location>
</feature>
<dbReference type="STRING" id="930129.SAMN05216352_109173"/>
<evidence type="ECO:0000256" key="3">
    <source>
        <dbReference type="ARBA" id="ARBA00022630"/>
    </source>
</evidence>
<evidence type="ECO:0000256" key="5">
    <source>
        <dbReference type="ARBA" id="ARBA00023002"/>
    </source>
</evidence>
<keyword evidence="6" id="KW-0676">Redox-active center</keyword>
<sequence length="442" mass="49007">MNYVVIGGVAAGMSAAMQIVRNTENANITALEMGNIYSYAQCGLPYIIGGAVKSTENLIARDVKTFRKKYGIDARIFHQVTEVNTDKKFVKGKNLEQNQPFEISYDKLLIATGGSPIIPNWKGRELQGIHALKTIPDLENIMDDLTRAKKITIIGGGYIGLELAENLIETGYSVRMIERNTRIAKMFDEDMGALIIEEAKNHGVELCLGESVEAFKGKDYVEKVVTDENEYDTDLVIVATGIKPNTDFLKSTGIILQNNGAIQVNPYMQTNIDDVYAAGDCATQFNRIKEKDDYIPLGTHANKQGRVAGLNMAGIPKAFQGVVGTAILRFFDLTLAKTGLSETDAKAMNFPYDTITHEGTHIAEYFENKKKLHMKIIYRTDNDMVIGGQVIGEAGADKRIDVLATALFHRMTLEEFEDLDLSYAPPYNGVWDPLQQTIRRAK</sequence>
<dbReference type="PRINTS" id="PR00411">
    <property type="entry name" value="PNDRDTASEI"/>
</dbReference>
<gene>
    <name evidence="9" type="ORF">SAMN05216352_109173</name>
</gene>
<name>A0A1G8M1L9_9BACI</name>
<dbReference type="PRINTS" id="PR00368">
    <property type="entry name" value="FADPNR"/>
</dbReference>
<dbReference type="InterPro" id="IPR004099">
    <property type="entry name" value="Pyr_nucl-diS_OxRdtase_dimer"/>
</dbReference>
<keyword evidence="5" id="KW-0560">Oxidoreductase</keyword>
<dbReference type="InterPro" id="IPR016156">
    <property type="entry name" value="FAD/NAD-linked_Rdtase_dimer_sf"/>
</dbReference>
<evidence type="ECO:0000256" key="4">
    <source>
        <dbReference type="ARBA" id="ARBA00022827"/>
    </source>
</evidence>
<evidence type="ECO:0000256" key="2">
    <source>
        <dbReference type="ARBA" id="ARBA00009130"/>
    </source>
</evidence>
<dbReference type="Pfam" id="PF02852">
    <property type="entry name" value="Pyr_redox_dim"/>
    <property type="match status" value="1"/>
</dbReference>
<keyword evidence="10" id="KW-1185">Reference proteome</keyword>
<dbReference type="SUPFAM" id="SSF55424">
    <property type="entry name" value="FAD/NAD-linked reductases, dimerisation (C-terminal) domain"/>
    <property type="match status" value="1"/>
</dbReference>
<dbReference type="PANTHER" id="PTHR43429">
    <property type="entry name" value="PYRIDINE NUCLEOTIDE-DISULFIDE OXIDOREDUCTASE DOMAIN-CONTAINING"/>
    <property type="match status" value="1"/>
</dbReference>
<keyword evidence="3" id="KW-0285">Flavoprotein</keyword>
<evidence type="ECO:0000313" key="10">
    <source>
        <dbReference type="Proteomes" id="UP000199017"/>
    </source>
</evidence>
<accession>A0A1G8M1L9</accession>
<organism evidence="9 10">
    <name type="scientific">Alteribacillus bidgolensis</name>
    <dbReference type="NCBI Taxonomy" id="930129"/>
    <lineage>
        <taxon>Bacteria</taxon>
        <taxon>Bacillati</taxon>
        <taxon>Bacillota</taxon>
        <taxon>Bacilli</taxon>
        <taxon>Bacillales</taxon>
        <taxon>Bacillaceae</taxon>
        <taxon>Alteribacillus</taxon>
    </lineage>
</organism>
<keyword evidence="4" id="KW-0274">FAD</keyword>
<evidence type="ECO:0000313" key="9">
    <source>
        <dbReference type="EMBL" id="SDI61793.1"/>
    </source>
</evidence>
<comment type="cofactor">
    <cofactor evidence="1">
        <name>FAD</name>
        <dbReference type="ChEBI" id="CHEBI:57692"/>
    </cofactor>
</comment>
<comment type="similarity">
    <text evidence="2">Belongs to the class-III pyridine nucleotide-disulfide oxidoreductase family.</text>
</comment>
<dbReference type="RefSeq" id="WP_091586567.1">
    <property type="nucleotide sequence ID" value="NZ_FNDU01000009.1"/>
</dbReference>
<feature type="domain" description="Pyridine nucleotide-disulphide oxidoreductase dimerisation" evidence="7">
    <location>
        <begin position="328"/>
        <end position="428"/>
    </location>
</feature>
<dbReference type="InterPro" id="IPR036188">
    <property type="entry name" value="FAD/NAD-bd_sf"/>
</dbReference>
<dbReference type="PANTHER" id="PTHR43429:SF1">
    <property type="entry name" value="NAD(P)H SULFUR OXIDOREDUCTASE (COA-DEPENDENT)"/>
    <property type="match status" value="1"/>
</dbReference>
<dbReference type="AlphaFoldDB" id="A0A1G8M1L9"/>
<dbReference type="GO" id="GO:0016491">
    <property type="term" value="F:oxidoreductase activity"/>
    <property type="evidence" value="ECO:0007669"/>
    <property type="project" value="UniProtKB-KW"/>
</dbReference>
<dbReference type="OrthoDB" id="9802028at2"/>
<proteinExistence type="inferred from homology"/>
<dbReference type="InterPro" id="IPR050260">
    <property type="entry name" value="FAD-bd_OxRdtase"/>
</dbReference>
<evidence type="ECO:0000256" key="1">
    <source>
        <dbReference type="ARBA" id="ARBA00001974"/>
    </source>
</evidence>
<dbReference type="EMBL" id="FNDU01000009">
    <property type="protein sequence ID" value="SDI61793.1"/>
    <property type="molecule type" value="Genomic_DNA"/>
</dbReference>
<evidence type="ECO:0000259" key="7">
    <source>
        <dbReference type="Pfam" id="PF02852"/>
    </source>
</evidence>
<dbReference type="Pfam" id="PF07992">
    <property type="entry name" value="Pyr_redox_2"/>
    <property type="match status" value="1"/>
</dbReference>
<dbReference type="Gene3D" id="3.50.50.60">
    <property type="entry name" value="FAD/NAD(P)-binding domain"/>
    <property type="match status" value="2"/>
</dbReference>
<dbReference type="Proteomes" id="UP000199017">
    <property type="component" value="Unassembled WGS sequence"/>
</dbReference>
<protein>
    <submittedName>
        <fullName evidence="9">NADPH-dependent 2,4-dienoyl-CoA reductase, sulfur reductase</fullName>
    </submittedName>
</protein>
<evidence type="ECO:0000256" key="6">
    <source>
        <dbReference type="ARBA" id="ARBA00023284"/>
    </source>
</evidence>
<evidence type="ECO:0000259" key="8">
    <source>
        <dbReference type="Pfam" id="PF07992"/>
    </source>
</evidence>